<reference evidence="1 2" key="1">
    <citation type="journal article" date="2020" name="bioRxiv">
        <title>A chromosome-scale genome assembly for the Fusarium oxysporum strain Fo5176 to establish a model Arabidopsis-fungal pathosystem.</title>
        <authorList>
            <person name="Fokkens L."/>
            <person name="Guo L."/>
            <person name="Dora S."/>
            <person name="Wang B."/>
            <person name="Ye K."/>
            <person name="Sanchez-Rodriguez C."/>
            <person name="Croll D."/>
        </authorList>
    </citation>
    <scope>NUCLEOTIDE SEQUENCE [LARGE SCALE GENOMIC DNA]</scope>
    <source>
        <strain evidence="1 2">Fo5176</strain>
    </source>
</reference>
<gene>
    <name evidence="1" type="ORF">HZS61_015193</name>
</gene>
<protein>
    <recommendedName>
        <fullName evidence="3">Prolyl 4-hydroxylase alpha subunit Fe(2+) 2OG dioxygenase domain-containing protein</fullName>
    </recommendedName>
</protein>
<dbReference type="EMBL" id="JACDXP010000007">
    <property type="protein sequence ID" value="KAF6520935.1"/>
    <property type="molecule type" value="Genomic_DNA"/>
</dbReference>
<evidence type="ECO:0000313" key="2">
    <source>
        <dbReference type="Proteomes" id="UP000593570"/>
    </source>
</evidence>
<evidence type="ECO:0008006" key="3">
    <source>
        <dbReference type="Google" id="ProtNLM"/>
    </source>
</evidence>
<organism evidence="1 2">
    <name type="scientific">Fusarium oxysporum f. sp. conglutinans</name>
    <dbReference type="NCBI Taxonomy" id="100902"/>
    <lineage>
        <taxon>Eukaryota</taxon>
        <taxon>Fungi</taxon>
        <taxon>Dikarya</taxon>
        <taxon>Ascomycota</taxon>
        <taxon>Pezizomycotina</taxon>
        <taxon>Sordariomycetes</taxon>
        <taxon>Hypocreomycetidae</taxon>
        <taxon>Hypocreales</taxon>
        <taxon>Nectriaceae</taxon>
        <taxon>Fusarium</taxon>
        <taxon>Fusarium oxysporum species complex</taxon>
    </lineage>
</organism>
<sequence length="79" mass="9272">MLRRGGEPVGLNPNIRVYRYSKGQFFDCHYDDSNNLTLPSNPPLPYFTQEIEGRLEKRSWSLSKLGHCFSTNMETIVYW</sequence>
<comment type="caution">
    <text evidence="1">The sequence shown here is derived from an EMBL/GenBank/DDBJ whole genome shotgun (WGS) entry which is preliminary data.</text>
</comment>
<dbReference type="Proteomes" id="UP000593570">
    <property type="component" value="Unassembled WGS sequence"/>
</dbReference>
<name>A0A8H6GPJ1_FUSOX</name>
<dbReference type="AlphaFoldDB" id="A0A8H6GPJ1"/>
<accession>A0A8H6GPJ1</accession>
<evidence type="ECO:0000313" key="1">
    <source>
        <dbReference type="EMBL" id="KAF6520935.1"/>
    </source>
</evidence>
<proteinExistence type="predicted"/>